<dbReference type="InterPro" id="IPR029058">
    <property type="entry name" value="AB_hydrolase_fold"/>
</dbReference>
<evidence type="ECO:0000313" key="2">
    <source>
        <dbReference type="EMBL" id="VAW22551.1"/>
    </source>
</evidence>
<reference evidence="2" key="1">
    <citation type="submission" date="2018-06" db="EMBL/GenBank/DDBJ databases">
        <authorList>
            <person name="Zhirakovskaya E."/>
        </authorList>
    </citation>
    <scope>NUCLEOTIDE SEQUENCE</scope>
</reference>
<sequence>MKRIRLSTYILVLLPGVIFGIILGQNKTIRVFLKKPFIESYIKFDDTRKVEWSSDFEVVEIKSRPDNNIQKAYFYKSKSNKPRPLIVSLHTWSGNYNQNDKLAELCKSKGLNYIHPDFRGANFTENACCSGLALNDIDESITYAIGNANVDTSKIFVIGVSGGGYATLSTFMKSKHNIKKFSAWASISDLIAWYNESRIRKSHYAENILKCTKSENGVLNKEVAKQKSPIYWATPLNKLSGSEISIYAGIYDGIQGSVPITHSINFYNKLISDLSVTDSSKYVSDKEKLELLEYRRPLGDFGKISGRDICLIKEFKNIKLVIFEGNHEMLTEFALNELLEK</sequence>
<dbReference type="EMBL" id="UOEP01000174">
    <property type="protein sequence ID" value="VAW22551.1"/>
    <property type="molecule type" value="Genomic_DNA"/>
</dbReference>
<name>A0A3B0TV62_9ZZZZ</name>
<dbReference type="Gene3D" id="3.40.50.1820">
    <property type="entry name" value="alpha/beta hydrolase"/>
    <property type="match status" value="1"/>
</dbReference>
<protein>
    <submittedName>
        <fullName evidence="2">G-D-S-L family lipolytic protein</fullName>
    </submittedName>
</protein>
<dbReference type="Pfam" id="PF20434">
    <property type="entry name" value="BD-FAE"/>
    <property type="match status" value="1"/>
</dbReference>
<dbReference type="AlphaFoldDB" id="A0A3B0TV62"/>
<organism evidence="2">
    <name type="scientific">hydrothermal vent metagenome</name>
    <dbReference type="NCBI Taxonomy" id="652676"/>
    <lineage>
        <taxon>unclassified sequences</taxon>
        <taxon>metagenomes</taxon>
        <taxon>ecological metagenomes</taxon>
    </lineage>
</organism>
<dbReference type="InterPro" id="IPR049492">
    <property type="entry name" value="BD-FAE-like_dom"/>
</dbReference>
<evidence type="ECO:0000259" key="1">
    <source>
        <dbReference type="Pfam" id="PF20434"/>
    </source>
</evidence>
<dbReference type="SUPFAM" id="SSF53474">
    <property type="entry name" value="alpha/beta-Hydrolases"/>
    <property type="match status" value="1"/>
</dbReference>
<proteinExistence type="predicted"/>
<gene>
    <name evidence="2" type="ORF">MNBD_BACTEROID01-151</name>
</gene>
<accession>A0A3B0TV62</accession>
<feature type="domain" description="BD-FAE-like" evidence="1">
    <location>
        <begin position="76"/>
        <end position="270"/>
    </location>
</feature>